<keyword evidence="6" id="KW-1185">Reference proteome</keyword>
<organism evidence="5 6">
    <name type="scientific">Metabacillus halosaccharovorans</name>
    <dbReference type="NCBI Taxonomy" id="930124"/>
    <lineage>
        <taxon>Bacteria</taxon>
        <taxon>Bacillati</taxon>
        <taxon>Bacillota</taxon>
        <taxon>Bacilli</taxon>
        <taxon>Bacillales</taxon>
        <taxon>Bacillaceae</taxon>
        <taxon>Metabacillus</taxon>
    </lineage>
</organism>
<comment type="similarity">
    <text evidence="2">Belongs to the ATP-dependent AMP-binding enzyme family.</text>
</comment>
<dbReference type="Gene3D" id="3.40.50.980">
    <property type="match status" value="2"/>
</dbReference>
<dbReference type="Pfam" id="PF00668">
    <property type="entry name" value="Condensation"/>
    <property type="match status" value="2"/>
</dbReference>
<dbReference type="InterPro" id="IPR000873">
    <property type="entry name" value="AMP-dep_synth/lig_dom"/>
</dbReference>
<evidence type="ECO:0000313" key="5">
    <source>
        <dbReference type="EMBL" id="MCV9888131.1"/>
    </source>
</evidence>
<dbReference type="InterPro" id="IPR001763">
    <property type="entry name" value="Rhodanese-like_dom"/>
</dbReference>
<dbReference type="InterPro" id="IPR045851">
    <property type="entry name" value="AMP-bd_C_sf"/>
</dbReference>
<proteinExistence type="inferred from homology"/>
<evidence type="ECO:0000256" key="1">
    <source>
        <dbReference type="ARBA" id="ARBA00001957"/>
    </source>
</evidence>
<dbReference type="SUPFAM" id="SSF52777">
    <property type="entry name" value="CoA-dependent acyltransferases"/>
    <property type="match status" value="4"/>
</dbReference>
<dbReference type="RefSeq" id="WP_264144319.1">
    <property type="nucleotide sequence ID" value="NZ_JAOYEY010000049.1"/>
</dbReference>
<evidence type="ECO:0000259" key="4">
    <source>
        <dbReference type="PROSITE" id="PS50206"/>
    </source>
</evidence>
<gene>
    <name evidence="5" type="ORF">OIH86_21015</name>
</gene>
<dbReference type="SUPFAM" id="SSF47336">
    <property type="entry name" value="ACP-like"/>
    <property type="match status" value="1"/>
</dbReference>
<dbReference type="NCBIfam" id="TIGR01733">
    <property type="entry name" value="AA-adenyl-dom"/>
    <property type="match status" value="1"/>
</dbReference>
<dbReference type="Proteomes" id="UP001526147">
    <property type="component" value="Unassembled WGS sequence"/>
</dbReference>
<dbReference type="SUPFAM" id="SSF56801">
    <property type="entry name" value="Acetyl-CoA synthetase-like"/>
    <property type="match status" value="1"/>
</dbReference>
<evidence type="ECO:0000256" key="2">
    <source>
        <dbReference type="ARBA" id="ARBA00006432"/>
    </source>
</evidence>
<dbReference type="PROSITE" id="PS00455">
    <property type="entry name" value="AMP_BINDING"/>
    <property type="match status" value="1"/>
</dbReference>
<dbReference type="PANTHER" id="PTHR45527">
    <property type="entry name" value="NONRIBOSOMAL PEPTIDE SYNTHETASE"/>
    <property type="match status" value="1"/>
</dbReference>
<dbReference type="InterPro" id="IPR009081">
    <property type="entry name" value="PP-bd_ACP"/>
</dbReference>
<evidence type="ECO:0000313" key="6">
    <source>
        <dbReference type="Proteomes" id="UP001526147"/>
    </source>
</evidence>
<feature type="domain" description="Rhodanese" evidence="4">
    <location>
        <begin position="450"/>
        <end position="531"/>
    </location>
</feature>
<dbReference type="InterPro" id="IPR010071">
    <property type="entry name" value="AA_adenyl_dom"/>
</dbReference>
<dbReference type="InterPro" id="IPR023213">
    <property type="entry name" value="CAT-like_dom_sf"/>
</dbReference>
<dbReference type="PROSITE" id="PS50075">
    <property type="entry name" value="CARRIER"/>
    <property type="match status" value="1"/>
</dbReference>
<dbReference type="InterPro" id="IPR020845">
    <property type="entry name" value="AMP-binding_CS"/>
</dbReference>
<dbReference type="Gene3D" id="2.30.38.10">
    <property type="entry name" value="Luciferase, Domain 3"/>
    <property type="match status" value="1"/>
</dbReference>
<dbReference type="CDD" id="cd19531">
    <property type="entry name" value="LCL_NRPS-like"/>
    <property type="match status" value="2"/>
</dbReference>
<dbReference type="InterPro" id="IPR001242">
    <property type="entry name" value="Condensation_dom"/>
</dbReference>
<evidence type="ECO:0000259" key="3">
    <source>
        <dbReference type="PROSITE" id="PS50075"/>
    </source>
</evidence>
<comment type="cofactor">
    <cofactor evidence="1">
        <name>pantetheine 4'-phosphate</name>
        <dbReference type="ChEBI" id="CHEBI:47942"/>
    </cofactor>
</comment>
<dbReference type="CDD" id="cd12117">
    <property type="entry name" value="A_NRPS_Srf_like"/>
    <property type="match status" value="1"/>
</dbReference>
<dbReference type="Gene3D" id="3.30.300.30">
    <property type="match status" value="1"/>
</dbReference>
<protein>
    <submittedName>
        <fullName evidence="5">Amino acid adenylation domain-containing protein</fullName>
    </submittedName>
</protein>
<dbReference type="Pfam" id="PF00550">
    <property type="entry name" value="PP-binding"/>
    <property type="match status" value="1"/>
</dbReference>
<dbReference type="PROSITE" id="PS50206">
    <property type="entry name" value="RHODANESE_3"/>
    <property type="match status" value="1"/>
</dbReference>
<dbReference type="InterPro" id="IPR036736">
    <property type="entry name" value="ACP-like_sf"/>
</dbReference>
<dbReference type="Gene3D" id="3.30.559.10">
    <property type="entry name" value="Chloramphenicol acetyltransferase-like domain"/>
    <property type="match status" value="2"/>
</dbReference>
<accession>A0ABT3DM50</accession>
<feature type="domain" description="Carrier" evidence="3">
    <location>
        <begin position="951"/>
        <end position="1026"/>
    </location>
</feature>
<dbReference type="Pfam" id="PF00501">
    <property type="entry name" value="AMP-binding"/>
    <property type="match status" value="1"/>
</dbReference>
<dbReference type="Gene3D" id="3.30.559.30">
    <property type="entry name" value="Nonribosomal peptide synthetase, condensation domain"/>
    <property type="match status" value="2"/>
</dbReference>
<dbReference type="PANTHER" id="PTHR45527:SF1">
    <property type="entry name" value="FATTY ACID SYNTHASE"/>
    <property type="match status" value="1"/>
</dbReference>
<reference evidence="5 6" key="1">
    <citation type="submission" date="2022-10" db="EMBL/GenBank/DDBJ databases">
        <title>Draft genome assembly of moderately radiation resistant bacterium Metabacillus halosaccharovorans.</title>
        <authorList>
            <person name="Pal S."/>
            <person name="Gopinathan A."/>
        </authorList>
    </citation>
    <scope>NUCLEOTIDE SEQUENCE [LARGE SCALE GENOMIC DNA]</scope>
    <source>
        <strain evidence="5 6">VITHBRA001</strain>
    </source>
</reference>
<dbReference type="Gene3D" id="1.10.1200.10">
    <property type="entry name" value="ACP-like"/>
    <property type="match status" value="1"/>
</dbReference>
<dbReference type="EMBL" id="JAOYEY010000049">
    <property type="protein sequence ID" value="MCV9888131.1"/>
    <property type="molecule type" value="Genomic_DNA"/>
</dbReference>
<sequence>MEMKQCYETSSAQRRVYIQQQFNPQSTAYNLPSVFKVEGKLDNNRLEEAMVKLIRRHESLRTTFEADLENNDISQIILDNVSFKLDVLNVEEDKLHECIDQLIKPFQLNQAPLFCVKIIYTPEDNCYLFFDIHHIIADGISIQTIMKEMMLLYKGMELPPVDVQYVDYVMWQNDLFNQQEIRSQECYWMGQFKDELPVLDLQTDFVRPVKNEGIGKYVYFQIEKPVINQLKELAREEDATLFMVLFSLYTALLQRYTSQTDIVIGTPIAGRRHAELEPVIGMFVNTLALRIKPRGTMSFRQLISEVKQTALAAYENQDYPLDQMVEKLKINRSSDRHPLFDTMFVLQNMDTAHVDMDGIHFQPLELKTCSAKFDLTLELTEKDGLISGKLEYNAELFEKQTAERITQHFINIAEQAAEIPDQLLHHFEIMGFKEKKEILEEFNDSITDFPLKTISQLFEEQVTLHPDQPAVFYDGDSYTYRELNERANQLARTLHAKGISNTKAVGIMAERSMELIVGMLAISKTGAAYVPIEPDYPTQRISNMLEDSGSEWLLVQGAIKQTIPDHLEIIDLQNPMLYTGEKTNLYLSTDPDSTAIMIFTSGTSGRPKGIMVTNRGISRLVKETNYVELNHQTRMLQTCALGFDVFTFETWAPLLNGGRLYLTNKEIYLDAEKLNPFLLEHKINLMVPTTALFNHLLNQDPNIFNTLDTIIVGGEVMSPPHVRLLKQNHPTVKLKNGYGPAENTTYTSVYDVTGFETGSIPVGKPISNTSCYVLDPFLQPVPVGVAGELFIGGDGVASGYANRSDLSEEKFITVPSLQGKRVYRTGDLVKWRSDGQLIYLGRQDDQVKIRGYRIELEEINQHVLGLPDVLESVVIPIKTANKETKLCAYYTAESLITSLEMRNMLLQQLPDFMVPDLYMQVEKMPMSANNKINKKGLPTPEFAPILTEKQQVEDELERSIVQVWQEVLAIDEIGINDNFFAVGGQSLKATLVVAKLRKVLDVDIGLNDLFLHPTIKDLAKLLRSREKVNAGIEVKSVEKREYYPATSQQTRMMIVDKMKRVSDTSQNITDIYWVEGKLDINRVRDVFQQLIDRHDSLRMSYHLTKNGLMFKVIEKLESKLTMFKGTEEQIPELINTFVQPYVLSEAPLFRIGLVEVADDKHLLIFDIHHSISDGFSLGLLVKEFVTLFHGGQLPRLEFQYKDYAIWQQSFTKTEKWVQQEEFWLEEMKGTIPTINLPLDFQRPSEKTYEGKLSDFQISEKLTEQLKQVAVNENTTLYTVLLTAYYTLLYKYSGAEDMIIGAPVAGRNQAEFQQMFGLVTNTLPLRNYPSAHKTWRQFLQEVRENTIQAFENQDYQLEQLLEKLGISPSVNRNPLFDTLFVLQNMDIPPINLEGLRFVPYLQQRNTSIIDLILVAKEESGRITFTFEYCTQLFKRETIKQMEVHFITLLENMGHSDLDKTLIQLQLNADKTVNNDQYRNNLADTFSF</sequence>
<comment type="caution">
    <text evidence="5">The sequence shown here is derived from an EMBL/GenBank/DDBJ whole genome shotgun (WGS) entry which is preliminary data.</text>
</comment>
<name>A0ABT3DM50_9BACI</name>